<dbReference type="RefSeq" id="WP_184745518.1">
    <property type="nucleotide sequence ID" value="NZ_JACHGJ010000002.1"/>
</dbReference>
<protein>
    <recommendedName>
        <fullName evidence="5">Heparinase II/III-like C-terminal domain-containing protein</fullName>
    </recommendedName>
</protein>
<dbReference type="Proteomes" id="UP000587760">
    <property type="component" value="Unassembled WGS sequence"/>
</dbReference>
<keyword evidence="2" id="KW-0732">Signal</keyword>
<keyword evidence="3" id="KW-0574">Periplasm</keyword>
<dbReference type="PANTHER" id="PTHR39210">
    <property type="entry name" value="HEPARIN-SULFATE LYASE"/>
    <property type="match status" value="1"/>
</dbReference>
<evidence type="ECO:0000256" key="4">
    <source>
        <dbReference type="ARBA" id="ARBA00023239"/>
    </source>
</evidence>
<dbReference type="EMBL" id="JACHGJ010000002">
    <property type="protein sequence ID" value="MBB6479887.1"/>
    <property type="molecule type" value="Genomic_DNA"/>
</dbReference>
<dbReference type="GO" id="GO:0042597">
    <property type="term" value="C:periplasmic space"/>
    <property type="evidence" value="ECO:0007669"/>
    <property type="project" value="UniProtKB-SubCell"/>
</dbReference>
<comment type="caution">
    <text evidence="6">The sequence shown here is derived from an EMBL/GenBank/DDBJ whole genome shotgun (WGS) entry which is preliminary data.</text>
</comment>
<dbReference type="AlphaFoldDB" id="A0A841R9I9"/>
<reference evidence="6 7" key="1">
    <citation type="submission" date="2020-08" db="EMBL/GenBank/DDBJ databases">
        <title>Genomic Encyclopedia of Type Strains, Phase IV (KMG-IV): sequencing the most valuable type-strain genomes for metagenomic binning, comparative biology and taxonomic classification.</title>
        <authorList>
            <person name="Goeker M."/>
        </authorList>
    </citation>
    <scope>NUCLEOTIDE SEQUENCE [LARGE SCALE GENOMIC DNA]</scope>
    <source>
        <strain evidence="6 7">DSM 2461</strain>
    </source>
</reference>
<accession>A0A841R9I9</accession>
<dbReference type="InterPro" id="IPR008929">
    <property type="entry name" value="Chondroitin_lyas"/>
</dbReference>
<comment type="subcellular location">
    <subcellularLocation>
        <location evidence="1">Periplasm</location>
    </subcellularLocation>
</comment>
<dbReference type="Gene3D" id="2.70.98.70">
    <property type="match status" value="1"/>
</dbReference>
<feature type="domain" description="Heparinase II/III-like C-terminal" evidence="5">
    <location>
        <begin position="413"/>
        <end position="482"/>
    </location>
</feature>
<evidence type="ECO:0000256" key="3">
    <source>
        <dbReference type="ARBA" id="ARBA00022764"/>
    </source>
</evidence>
<evidence type="ECO:0000313" key="7">
    <source>
        <dbReference type="Proteomes" id="UP000587760"/>
    </source>
</evidence>
<evidence type="ECO:0000256" key="1">
    <source>
        <dbReference type="ARBA" id="ARBA00004418"/>
    </source>
</evidence>
<dbReference type="PANTHER" id="PTHR39210:SF1">
    <property type="entry name" value="HEPARIN-SULFATE LYASE"/>
    <property type="match status" value="1"/>
</dbReference>
<dbReference type="Pfam" id="PF07940">
    <property type="entry name" value="Hepar_II_III_C"/>
    <property type="match status" value="1"/>
</dbReference>
<gene>
    <name evidence="6" type="ORF">HNR50_001545</name>
</gene>
<evidence type="ECO:0000313" key="6">
    <source>
        <dbReference type="EMBL" id="MBB6479887.1"/>
    </source>
</evidence>
<evidence type="ECO:0000259" key="5">
    <source>
        <dbReference type="Pfam" id="PF07940"/>
    </source>
</evidence>
<dbReference type="InterPro" id="IPR012480">
    <property type="entry name" value="Hepar_II_III_C"/>
</dbReference>
<organism evidence="6 7">
    <name type="scientific">Spirochaeta isovalerica</name>
    <dbReference type="NCBI Taxonomy" id="150"/>
    <lineage>
        <taxon>Bacteria</taxon>
        <taxon>Pseudomonadati</taxon>
        <taxon>Spirochaetota</taxon>
        <taxon>Spirochaetia</taxon>
        <taxon>Spirochaetales</taxon>
        <taxon>Spirochaetaceae</taxon>
        <taxon>Spirochaeta</taxon>
    </lineage>
</organism>
<name>A0A841R9I9_9SPIO</name>
<keyword evidence="4" id="KW-0456">Lyase</keyword>
<keyword evidence="7" id="KW-1185">Reference proteome</keyword>
<dbReference type="SUPFAM" id="SSF48230">
    <property type="entry name" value="Chondroitin AC/alginate lyase"/>
    <property type="match status" value="1"/>
</dbReference>
<dbReference type="Gene3D" id="1.50.10.100">
    <property type="entry name" value="Chondroitin AC/alginate lyase"/>
    <property type="match status" value="1"/>
</dbReference>
<dbReference type="GO" id="GO:0016829">
    <property type="term" value="F:lyase activity"/>
    <property type="evidence" value="ECO:0007669"/>
    <property type="project" value="UniProtKB-KW"/>
</dbReference>
<evidence type="ECO:0000256" key="2">
    <source>
        <dbReference type="ARBA" id="ARBA00022729"/>
    </source>
</evidence>
<proteinExistence type="predicted"/>
<sequence length="631" mass="72678">MKYSDIEKLKVLVNSQDRLGNFVLRAREEVDDFFHNFDDSPDRTSRWAHHYFCEEEGARLLFDPKTPHRHECSVCGKVYENHELFDGCWLTMYRNLAVVNAWKSALIFKLTGEERFLANLVKFASYYSENYLNFILHNKEGLEFDNLEDAAWGVSRIMPQSLNEAIFIIRLVNAFQLVKEDLPDGFIDRMERDFFSQAFIMLKPQVHQIHNIPTWLNSAIGVMGLFLGNREMIDYAFNGPNNQIRQLTEGVTDDYFWYEGSIHYNFFLLEGVANLLLFCELYGYDFPLGKETVEKMLDAAYIYAFDNHLLPNPNDGWPDINLKTYSYVYAIGTKIFGEDSRIGHLMASIVNKVGDRGSLPLSKPYYFENDISLEELLFVPELRYKMTTPVISGSVNFKSSYCGLIKSYGSNVFIKYGHNGPSHAHPDKMNIEVLLKGEMLSRDLSNSGYGNPLCNEWHKMSPSHNTVVVNGESHKGFKGGECLIEEELHMKVRSTGVYEDVNFERDIQLNDSGFKDRFAVEAANSSIFDYFFHIEGELLEEPLLEKGDIIFDENGYQHIRDIKKVSESARDQLRLKWKIGSISVDCLVNTEQTEIFLAKSPDNSASGYRNTLILRKRGNEASFEVNWIVIK</sequence>